<evidence type="ECO:0000313" key="6">
    <source>
        <dbReference type="Proteomes" id="UP000305792"/>
    </source>
</evidence>
<dbReference type="OrthoDB" id="9784774at2"/>
<dbReference type="InterPro" id="IPR011146">
    <property type="entry name" value="HIT-like"/>
</dbReference>
<dbReference type="Proteomes" id="UP000305792">
    <property type="component" value="Unassembled WGS sequence"/>
</dbReference>
<proteinExistence type="predicted"/>
<evidence type="ECO:0000256" key="1">
    <source>
        <dbReference type="PIRSR" id="PIRSR601310-1"/>
    </source>
</evidence>
<evidence type="ECO:0000259" key="4">
    <source>
        <dbReference type="PROSITE" id="PS51084"/>
    </source>
</evidence>
<name>A0A4S8PBN6_9ACTN</name>
<evidence type="ECO:0000313" key="5">
    <source>
        <dbReference type="EMBL" id="THV27131.1"/>
    </source>
</evidence>
<dbReference type="InterPro" id="IPR036265">
    <property type="entry name" value="HIT-like_sf"/>
</dbReference>
<protein>
    <submittedName>
        <fullName evidence="5">HIT family protein</fullName>
    </submittedName>
</protein>
<dbReference type="GO" id="GO:0003824">
    <property type="term" value="F:catalytic activity"/>
    <property type="evidence" value="ECO:0007669"/>
    <property type="project" value="InterPro"/>
</dbReference>
<reference evidence="5 6" key="1">
    <citation type="journal article" date="2018" name="Int. J. Syst. Evol. Microbiol.">
        <title>Glycomyces paridis sp. nov., isolated from the medicinal plant Paris polyphylla.</title>
        <authorList>
            <person name="Fang X.M."/>
            <person name="Bai J.L."/>
            <person name="Su J."/>
            <person name="Zhao L.L."/>
            <person name="Liu H.Y."/>
            <person name="Ma B.P."/>
            <person name="Zhang Y.Q."/>
            <person name="Yu L.Y."/>
        </authorList>
    </citation>
    <scope>NUCLEOTIDE SEQUENCE [LARGE SCALE GENOMIC DNA]</scope>
    <source>
        <strain evidence="5 6">CPCC 204357</strain>
    </source>
</reference>
<dbReference type="PANTHER" id="PTHR46648">
    <property type="entry name" value="HIT FAMILY PROTEIN 1"/>
    <property type="match status" value="1"/>
</dbReference>
<dbReference type="SUPFAM" id="SSF54197">
    <property type="entry name" value="HIT-like"/>
    <property type="match status" value="1"/>
</dbReference>
<dbReference type="GO" id="GO:0009117">
    <property type="term" value="P:nucleotide metabolic process"/>
    <property type="evidence" value="ECO:0007669"/>
    <property type="project" value="TreeGrafter"/>
</dbReference>
<evidence type="ECO:0000256" key="2">
    <source>
        <dbReference type="PIRSR" id="PIRSR601310-3"/>
    </source>
</evidence>
<accession>A0A4S8PBN6</accession>
<evidence type="ECO:0000256" key="3">
    <source>
        <dbReference type="PROSITE-ProRule" id="PRU00464"/>
    </source>
</evidence>
<dbReference type="Gene3D" id="3.30.428.10">
    <property type="entry name" value="HIT-like"/>
    <property type="match status" value="1"/>
</dbReference>
<dbReference type="PROSITE" id="PS51084">
    <property type="entry name" value="HIT_2"/>
    <property type="match status" value="1"/>
</dbReference>
<gene>
    <name evidence="5" type="ORF">E9998_15965</name>
</gene>
<dbReference type="InterPro" id="IPR001310">
    <property type="entry name" value="Histidine_triad_HIT"/>
</dbReference>
<dbReference type="AlphaFoldDB" id="A0A4S8PBN6"/>
<comment type="caution">
    <text evidence="5">The sequence shown here is derived from an EMBL/GenBank/DDBJ whole genome shotgun (WGS) entry which is preliminary data.</text>
</comment>
<sequence>MPFDLDAYAERVRTGGCFVCALVAGEPGSFHEIVYEDADHVAFLSRYPTLEGYTLVCPKRHVEDAVGGFDEASYLAVQRVVRRVGIGLRAVLPVERVYVMSLGSMQGNAHVHWHVAPLPPGVPYGEQQFHALMAENGVLDQSPAERAALAERLRAVLDASTEA</sequence>
<organism evidence="5 6">
    <name type="scientific">Glycomyces paridis</name>
    <dbReference type="NCBI Taxonomy" id="2126555"/>
    <lineage>
        <taxon>Bacteria</taxon>
        <taxon>Bacillati</taxon>
        <taxon>Actinomycetota</taxon>
        <taxon>Actinomycetes</taxon>
        <taxon>Glycomycetales</taxon>
        <taxon>Glycomycetaceae</taxon>
        <taxon>Glycomyces</taxon>
    </lineage>
</organism>
<feature type="domain" description="HIT" evidence="4">
    <location>
        <begin position="18"/>
        <end position="129"/>
    </location>
</feature>
<dbReference type="Pfam" id="PF01230">
    <property type="entry name" value="HIT"/>
    <property type="match status" value="1"/>
</dbReference>
<dbReference type="EMBL" id="STGX01000012">
    <property type="protein sequence ID" value="THV27131.1"/>
    <property type="molecule type" value="Genomic_DNA"/>
</dbReference>
<dbReference type="PANTHER" id="PTHR46648:SF1">
    <property type="entry name" value="ADENOSINE 5'-MONOPHOSPHORAMIDASE HNT1"/>
    <property type="match status" value="1"/>
</dbReference>
<feature type="active site" description="Tele-AMP-histidine intermediate" evidence="1">
    <location>
        <position position="112"/>
    </location>
</feature>
<keyword evidence="6" id="KW-1185">Reference proteome</keyword>
<feature type="short sequence motif" description="Histidine triad motif" evidence="2 3">
    <location>
        <begin position="110"/>
        <end position="114"/>
    </location>
</feature>